<dbReference type="STRING" id="28573.A0A0U1LRN7"/>
<keyword evidence="1" id="KW-0521">NADP</keyword>
<dbReference type="SUPFAM" id="SSF51735">
    <property type="entry name" value="NAD(P)-binding Rossmann-fold domains"/>
    <property type="match status" value="1"/>
</dbReference>
<dbReference type="InterPro" id="IPR036291">
    <property type="entry name" value="NAD(P)-bd_dom_sf"/>
</dbReference>
<dbReference type="InterPro" id="IPR051609">
    <property type="entry name" value="NmrA/Isoflavone_reductase-like"/>
</dbReference>
<keyword evidence="2" id="KW-0560">Oxidoreductase</keyword>
<gene>
    <name evidence="4" type="ORF">PISL3812_02423</name>
</gene>
<dbReference type="Gene3D" id="3.90.25.10">
    <property type="entry name" value="UDP-galactose 4-epimerase, domain 1"/>
    <property type="match status" value="1"/>
</dbReference>
<dbReference type="EMBL" id="CVMT01000002">
    <property type="protein sequence ID" value="CRG85327.1"/>
    <property type="molecule type" value="Genomic_DNA"/>
</dbReference>
<evidence type="ECO:0000313" key="5">
    <source>
        <dbReference type="Proteomes" id="UP000054383"/>
    </source>
</evidence>
<dbReference type="OMA" id="AHEKPHQ"/>
<name>A0A0U1LRN7_TALIS</name>
<evidence type="ECO:0000256" key="2">
    <source>
        <dbReference type="ARBA" id="ARBA00023002"/>
    </source>
</evidence>
<dbReference type="OrthoDB" id="419598at2759"/>
<dbReference type="AlphaFoldDB" id="A0A0U1LRN7"/>
<dbReference type="PANTHER" id="PTHR47706:SF11">
    <property type="entry name" value="ISOFLAVONE REDUCTASE FAMILY PROTEIN (AFU_ORTHOLOGUE AFUA_1G12510)"/>
    <property type="match status" value="1"/>
</dbReference>
<dbReference type="InterPro" id="IPR008030">
    <property type="entry name" value="NmrA-like"/>
</dbReference>
<keyword evidence="5" id="KW-1185">Reference proteome</keyword>
<evidence type="ECO:0000256" key="1">
    <source>
        <dbReference type="ARBA" id="ARBA00022857"/>
    </source>
</evidence>
<proteinExistence type="predicted"/>
<feature type="domain" description="NmrA-like" evidence="3">
    <location>
        <begin position="10"/>
        <end position="248"/>
    </location>
</feature>
<protein>
    <recommendedName>
        <fullName evidence="3">NmrA-like domain-containing protein</fullName>
    </recommendedName>
</protein>
<dbReference type="Proteomes" id="UP000054383">
    <property type="component" value="Unassembled WGS sequence"/>
</dbReference>
<dbReference type="GO" id="GO:0016491">
    <property type="term" value="F:oxidoreductase activity"/>
    <property type="evidence" value="ECO:0007669"/>
    <property type="project" value="UniProtKB-KW"/>
</dbReference>
<dbReference type="Pfam" id="PF05368">
    <property type="entry name" value="NmrA"/>
    <property type="match status" value="1"/>
</dbReference>
<sequence length="318" mass="35001">MADASFTPRNVLIFGATGTIGSFITKSIVSARSEFNRVAIFTTTPAAGSSKEQFVEELKTKNVEIIIGDIANEIDVVNAYKGIDTVVVALGRGVIDAQILLIKLAAASDSVKWYFPSEYGTDIKYGPASATEKPHQQKLKVRAYLEEDEEIQKSGLKYTYVVTGPFADGYLRLVGSPEAGAWDVKTKTAWLLEKNNKVSLTTMKDTGDLVLAALRHPAASFNKALKVNSFTTSPAEIQKEFERQTGGSWTIHESSLTKVREVEEEAWATNRPFATGITLRRIWAEGGTLYEKRDNDVIGEPKTQTLEELVSENIKRSV</sequence>
<dbReference type="Gene3D" id="3.40.50.720">
    <property type="entry name" value="NAD(P)-binding Rossmann-like Domain"/>
    <property type="match status" value="1"/>
</dbReference>
<reference evidence="4 5" key="1">
    <citation type="submission" date="2015-04" db="EMBL/GenBank/DDBJ databases">
        <authorList>
            <person name="Syromyatnikov M.Y."/>
            <person name="Popov V.N."/>
        </authorList>
    </citation>
    <scope>NUCLEOTIDE SEQUENCE [LARGE SCALE GENOMIC DNA]</scope>
    <source>
        <strain evidence="4">WF-38-12</strain>
    </source>
</reference>
<dbReference type="PANTHER" id="PTHR47706">
    <property type="entry name" value="NMRA-LIKE FAMILY PROTEIN"/>
    <property type="match status" value="1"/>
</dbReference>
<evidence type="ECO:0000259" key="3">
    <source>
        <dbReference type="Pfam" id="PF05368"/>
    </source>
</evidence>
<evidence type="ECO:0000313" key="4">
    <source>
        <dbReference type="EMBL" id="CRG85327.1"/>
    </source>
</evidence>
<accession>A0A0U1LRN7</accession>
<organism evidence="4 5">
    <name type="scientific">Talaromyces islandicus</name>
    <name type="common">Penicillium islandicum</name>
    <dbReference type="NCBI Taxonomy" id="28573"/>
    <lineage>
        <taxon>Eukaryota</taxon>
        <taxon>Fungi</taxon>
        <taxon>Dikarya</taxon>
        <taxon>Ascomycota</taxon>
        <taxon>Pezizomycotina</taxon>
        <taxon>Eurotiomycetes</taxon>
        <taxon>Eurotiomycetidae</taxon>
        <taxon>Eurotiales</taxon>
        <taxon>Trichocomaceae</taxon>
        <taxon>Talaromyces</taxon>
        <taxon>Talaromyces sect. Islandici</taxon>
    </lineage>
</organism>